<name>A0A699UVQ3_TANCI</name>
<dbReference type="AlphaFoldDB" id="A0A699UVQ3"/>
<protein>
    <submittedName>
        <fullName evidence="1">Uncharacterized protein</fullName>
    </submittedName>
</protein>
<gene>
    <name evidence="1" type="ORF">Tci_898676</name>
</gene>
<organism evidence="1">
    <name type="scientific">Tanacetum cinerariifolium</name>
    <name type="common">Dalmatian daisy</name>
    <name type="synonym">Chrysanthemum cinerariifolium</name>
    <dbReference type="NCBI Taxonomy" id="118510"/>
    <lineage>
        <taxon>Eukaryota</taxon>
        <taxon>Viridiplantae</taxon>
        <taxon>Streptophyta</taxon>
        <taxon>Embryophyta</taxon>
        <taxon>Tracheophyta</taxon>
        <taxon>Spermatophyta</taxon>
        <taxon>Magnoliopsida</taxon>
        <taxon>eudicotyledons</taxon>
        <taxon>Gunneridae</taxon>
        <taxon>Pentapetalae</taxon>
        <taxon>asterids</taxon>
        <taxon>campanulids</taxon>
        <taxon>Asterales</taxon>
        <taxon>Asteraceae</taxon>
        <taxon>Asteroideae</taxon>
        <taxon>Anthemideae</taxon>
        <taxon>Anthemidinae</taxon>
        <taxon>Tanacetum</taxon>
    </lineage>
</organism>
<proteinExistence type="predicted"/>
<evidence type="ECO:0000313" key="1">
    <source>
        <dbReference type="EMBL" id="GFD26707.1"/>
    </source>
</evidence>
<sequence>MESDRWPQIHTAIQQHLQKLYNGKKAAINEMYWVPEEDETYDVKRI</sequence>
<dbReference type="EMBL" id="BKCJ011371171">
    <property type="protein sequence ID" value="GFD26707.1"/>
    <property type="molecule type" value="Genomic_DNA"/>
</dbReference>
<accession>A0A699UVQ3</accession>
<feature type="non-terminal residue" evidence="1">
    <location>
        <position position="46"/>
    </location>
</feature>
<comment type="caution">
    <text evidence="1">The sequence shown here is derived from an EMBL/GenBank/DDBJ whole genome shotgun (WGS) entry which is preliminary data.</text>
</comment>
<reference evidence="1" key="1">
    <citation type="journal article" date="2019" name="Sci. Rep.">
        <title>Draft genome of Tanacetum cinerariifolium, the natural source of mosquito coil.</title>
        <authorList>
            <person name="Yamashiro T."/>
            <person name="Shiraishi A."/>
            <person name="Satake H."/>
            <person name="Nakayama K."/>
        </authorList>
    </citation>
    <scope>NUCLEOTIDE SEQUENCE</scope>
</reference>